<gene>
    <name evidence="2" type="ORF">EA71_01529</name>
</gene>
<evidence type="ECO:0000259" key="1">
    <source>
        <dbReference type="SMART" id="SM00481"/>
    </source>
</evidence>
<dbReference type="GO" id="GO:0003824">
    <property type="term" value="F:catalytic activity"/>
    <property type="evidence" value="ECO:0007669"/>
    <property type="project" value="InterPro"/>
</dbReference>
<dbReference type="Proteomes" id="UP000252797">
    <property type="component" value="Unassembled WGS sequence"/>
</dbReference>
<dbReference type="SUPFAM" id="SSF89550">
    <property type="entry name" value="PHP domain-like"/>
    <property type="match status" value="1"/>
</dbReference>
<dbReference type="EMBL" id="LEPB01000004">
    <property type="protein sequence ID" value="RCA10776.1"/>
    <property type="molecule type" value="Genomic_DNA"/>
</dbReference>
<dbReference type="Gene3D" id="3.20.20.140">
    <property type="entry name" value="Metal-dependent hydrolases"/>
    <property type="match status" value="1"/>
</dbReference>
<dbReference type="SUPFAM" id="SSF52540">
    <property type="entry name" value="P-loop containing nucleoside triphosphate hydrolases"/>
    <property type="match status" value="1"/>
</dbReference>
<dbReference type="CDD" id="cd07432">
    <property type="entry name" value="PHP_HisPPase"/>
    <property type="match status" value="1"/>
</dbReference>
<dbReference type="RefSeq" id="WP_113845698.1">
    <property type="nucleotide sequence ID" value="NZ_LEPB01000004.1"/>
</dbReference>
<comment type="caution">
    <text evidence="2">The sequence shown here is derived from an EMBL/GenBank/DDBJ whole genome shotgun (WGS) entry which is preliminary data.</text>
</comment>
<reference evidence="2 3" key="1">
    <citation type="submission" date="2015-06" db="EMBL/GenBank/DDBJ databases">
        <title>The Genome Sequence of Enterococcus durans 4EA1.</title>
        <authorList>
            <consortium name="The Broad Institute Genomics Platform"/>
            <consortium name="The Broad Institute Genome Sequencing Center for Infectious Disease"/>
            <person name="Earl A.M."/>
            <person name="Van Tyne D."/>
            <person name="Lebreton F."/>
            <person name="Saavedra J.T."/>
            <person name="Gilmore M.S."/>
            <person name="Manson Mcguire A."/>
            <person name="Clock S."/>
            <person name="Crupain M."/>
            <person name="Rangan U."/>
            <person name="Young S."/>
            <person name="Abouelleil A."/>
            <person name="Cao P."/>
            <person name="Chapman S.B."/>
            <person name="Griggs A."/>
            <person name="Priest M."/>
            <person name="Shea T."/>
            <person name="Wortman J."/>
            <person name="Nusbaum C."/>
            <person name="Birren B."/>
        </authorList>
    </citation>
    <scope>NUCLEOTIDE SEQUENCE [LARGE SCALE GENOMIC DNA]</scope>
    <source>
        <strain evidence="2 3">4EA1</strain>
    </source>
</reference>
<accession>A0A367CE69</accession>
<feature type="domain" description="Polymerase/histidinol phosphatase N-terminal" evidence="1">
    <location>
        <begin position="4"/>
        <end position="73"/>
    </location>
</feature>
<dbReference type="InterPro" id="IPR004013">
    <property type="entry name" value="PHP_dom"/>
</dbReference>
<sequence length="680" mass="78314">MKKLDLHIHTVRSISDSKKLDFSIEKLSEYIHEKKLDAIAITNHNIFDIEQFRKIREAIEVPVFPGVEVDLEKGHLLLIGDCSEFPLEDFATSCEKLINYIKEQSDSLTLSEFYSVFPKHTLKKYLLIPHYRKSPEISERIIHELSENSTISAGEVSSPRKFMELKNEIDGLTPVLFSDQRICSFMSSFNNHQTYLNISEISLAAIKGALSDKTKVSLSKKDGKNLFEIHDGINASTGLNVLLGERSSGKTHLLNKINESTENTKYIRQFELVETDDKRSEETFHAQLQNDESMFSAEFLSEFNEIVKDILNIDVLTTKKNVNDYVQSLLKNAESTEKKDAFAKSTLFSEEKFKHKDTSTLEELIKATQVILENNEYSTLIDEVIEREQLVKLLLRLIKEHRRISLDNEIKKKANTIIGNVQSELSLKTTTQRILDIDLSKVAEEQLKIRKFNELTEKLQQEKILNEKQTFDFTVRKSKRKFATPRELIEQAKKRMSFSDIFSSYSVPFDFLQKLKSKKELEPADFYKYFVKIQVEILNKDLKPVSGGQRAEYNFLRKIEGALSHDMLLIDEPESSFDNPFLNTKINTMLKDISKYIPVFVSTHNNTIGGSISPDFILHTKRSIEQDKANFRVYTGYPTDKILYSNDGKSINNLSVQLTCLEAGESSYSKRSEMYEILKN</sequence>
<protein>
    <recommendedName>
        <fullName evidence="1">Polymerase/histidinol phosphatase N-terminal domain-containing protein</fullName>
    </recommendedName>
</protein>
<dbReference type="Pfam" id="PF02811">
    <property type="entry name" value="PHP"/>
    <property type="match status" value="1"/>
</dbReference>
<organism evidence="2 3">
    <name type="scientific">Enterococcus durans</name>
    <dbReference type="NCBI Taxonomy" id="53345"/>
    <lineage>
        <taxon>Bacteria</taxon>
        <taxon>Bacillati</taxon>
        <taxon>Bacillota</taxon>
        <taxon>Bacilli</taxon>
        <taxon>Lactobacillales</taxon>
        <taxon>Enterococcaceae</taxon>
        <taxon>Enterococcus</taxon>
    </lineage>
</organism>
<dbReference type="SMART" id="SM00481">
    <property type="entry name" value="POLIIIAc"/>
    <property type="match status" value="1"/>
</dbReference>
<proteinExistence type="predicted"/>
<dbReference type="InterPro" id="IPR003141">
    <property type="entry name" value="Pol/His_phosphatase_N"/>
</dbReference>
<dbReference type="InterPro" id="IPR027417">
    <property type="entry name" value="P-loop_NTPase"/>
</dbReference>
<evidence type="ECO:0000313" key="2">
    <source>
        <dbReference type="EMBL" id="RCA10776.1"/>
    </source>
</evidence>
<evidence type="ECO:0000313" key="3">
    <source>
        <dbReference type="Proteomes" id="UP000252797"/>
    </source>
</evidence>
<name>A0A367CE69_9ENTE</name>
<dbReference type="AlphaFoldDB" id="A0A367CE69"/>
<dbReference type="InterPro" id="IPR016195">
    <property type="entry name" value="Pol/histidinol_Pase-like"/>
</dbReference>